<keyword evidence="11" id="KW-0406">Ion transport</keyword>
<reference evidence="19 20" key="1">
    <citation type="journal article" date="2014" name="Nat. Genet.">
        <title>Genome and transcriptome of the porcine whipworm Trichuris suis.</title>
        <authorList>
            <person name="Jex A.R."/>
            <person name="Nejsum P."/>
            <person name="Schwarz E.M."/>
            <person name="Hu L."/>
            <person name="Young N.D."/>
            <person name="Hall R.S."/>
            <person name="Korhonen P.K."/>
            <person name="Liao S."/>
            <person name="Thamsborg S."/>
            <person name="Xia J."/>
            <person name="Xu P."/>
            <person name="Wang S."/>
            <person name="Scheerlinck J.P."/>
            <person name="Hofmann A."/>
            <person name="Sternberg P.W."/>
            <person name="Wang J."/>
            <person name="Gasser R.B."/>
        </authorList>
    </citation>
    <scope>NUCLEOTIDE SEQUENCE [LARGE SCALE GENOMIC DNA]</scope>
    <source>
        <strain evidence="19">DCEP-RM93M</strain>
    </source>
</reference>
<evidence type="ECO:0000256" key="14">
    <source>
        <dbReference type="PROSITE-ProRule" id="PRU01094"/>
    </source>
</evidence>
<evidence type="ECO:0000256" key="3">
    <source>
        <dbReference type="ARBA" id="ARBA00022568"/>
    </source>
</evidence>
<evidence type="ECO:0000256" key="11">
    <source>
        <dbReference type="ARBA" id="ARBA00023065"/>
    </source>
</evidence>
<keyword evidence="9 17" id="KW-1133">Transmembrane helix</keyword>
<evidence type="ECO:0000256" key="7">
    <source>
        <dbReference type="ARBA" id="ARBA00022837"/>
    </source>
</evidence>
<dbReference type="Pfam" id="PF26561">
    <property type="entry name" value="LETM1_C"/>
    <property type="match status" value="1"/>
</dbReference>
<dbReference type="InterPro" id="IPR044202">
    <property type="entry name" value="LETM1/MDM38-like"/>
</dbReference>
<evidence type="ECO:0000256" key="16">
    <source>
        <dbReference type="SAM" id="MobiDB-lite"/>
    </source>
</evidence>
<protein>
    <recommendedName>
        <fullName evidence="18">Letm1 RBD domain-containing protein</fullName>
    </recommendedName>
</protein>
<dbReference type="GO" id="GO:0030003">
    <property type="term" value="P:intracellular monoatomic cation homeostasis"/>
    <property type="evidence" value="ECO:0007669"/>
    <property type="project" value="TreeGrafter"/>
</dbReference>
<gene>
    <name evidence="19" type="ORF">M513_07082</name>
</gene>
<feature type="domain" description="Letm1 RBD" evidence="18">
    <location>
        <begin position="222"/>
        <end position="510"/>
    </location>
</feature>
<keyword evidence="12 14" id="KW-0496">Mitochondrion</keyword>
<evidence type="ECO:0000256" key="8">
    <source>
        <dbReference type="ARBA" id="ARBA00022946"/>
    </source>
</evidence>
<keyword evidence="6" id="KW-0999">Mitochondrion inner membrane</keyword>
<evidence type="ECO:0000313" key="20">
    <source>
        <dbReference type="Proteomes" id="UP000030764"/>
    </source>
</evidence>
<keyword evidence="5" id="KW-0479">Metal-binding</keyword>
<evidence type="ECO:0000256" key="13">
    <source>
        <dbReference type="ARBA" id="ARBA00023136"/>
    </source>
</evidence>
<evidence type="ECO:0000256" key="4">
    <source>
        <dbReference type="ARBA" id="ARBA00022692"/>
    </source>
</evidence>
<feature type="coiled-coil region" evidence="15">
    <location>
        <begin position="84"/>
        <end position="121"/>
    </location>
</feature>
<dbReference type="PANTHER" id="PTHR14009">
    <property type="entry name" value="LEUCINE ZIPPER-EF-HAND CONTAINING TRANSMEMBRANE PROTEIN"/>
    <property type="match status" value="1"/>
</dbReference>
<feature type="coiled-coil region" evidence="15">
    <location>
        <begin position="513"/>
        <end position="595"/>
    </location>
</feature>
<dbReference type="AlphaFoldDB" id="A0A085M4F4"/>
<dbReference type="Pfam" id="PF07766">
    <property type="entry name" value="LETM1_RBD"/>
    <property type="match status" value="1"/>
</dbReference>
<dbReference type="GO" id="GO:0005743">
    <property type="term" value="C:mitochondrial inner membrane"/>
    <property type="evidence" value="ECO:0007669"/>
    <property type="project" value="UniProtKB-SubCell"/>
</dbReference>
<name>A0A085M4F4_9BILA</name>
<keyword evidence="8" id="KW-0809">Transit peptide</keyword>
<evidence type="ECO:0000256" key="1">
    <source>
        <dbReference type="ARBA" id="ARBA00004434"/>
    </source>
</evidence>
<dbReference type="PANTHER" id="PTHR14009:SF1">
    <property type="entry name" value="MITOCHONDRIAL PROTON_CALCIUM EXCHANGER PROTEIN"/>
    <property type="match status" value="1"/>
</dbReference>
<dbReference type="Proteomes" id="UP000030764">
    <property type="component" value="Unassembled WGS sequence"/>
</dbReference>
<accession>A0A085M4F4</accession>
<feature type="compositionally biased region" description="Basic and acidic residues" evidence="16">
    <location>
        <begin position="718"/>
        <end position="731"/>
    </location>
</feature>
<evidence type="ECO:0000256" key="12">
    <source>
        <dbReference type="ARBA" id="ARBA00023128"/>
    </source>
</evidence>
<organism evidence="19 20">
    <name type="scientific">Trichuris suis</name>
    <name type="common">pig whipworm</name>
    <dbReference type="NCBI Taxonomy" id="68888"/>
    <lineage>
        <taxon>Eukaryota</taxon>
        <taxon>Metazoa</taxon>
        <taxon>Ecdysozoa</taxon>
        <taxon>Nematoda</taxon>
        <taxon>Enoplea</taxon>
        <taxon>Dorylaimia</taxon>
        <taxon>Trichinellida</taxon>
        <taxon>Trichuridae</taxon>
        <taxon>Trichuris</taxon>
    </lineage>
</organism>
<evidence type="ECO:0000259" key="18">
    <source>
        <dbReference type="PROSITE" id="PS51758"/>
    </source>
</evidence>
<keyword evidence="4 17" id="KW-0812">Transmembrane</keyword>
<evidence type="ECO:0000256" key="6">
    <source>
        <dbReference type="ARBA" id="ARBA00022792"/>
    </source>
</evidence>
<comment type="subcellular location">
    <subcellularLocation>
        <location evidence="1">Mitochondrion inner membrane</location>
        <topology evidence="1">Single-pass membrane protein</topology>
    </subcellularLocation>
</comment>
<keyword evidence="13 17" id="KW-0472">Membrane</keyword>
<feature type="region of interest" description="Disordered" evidence="16">
    <location>
        <begin position="697"/>
        <end position="731"/>
    </location>
</feature>
<evidence type="ECO:0000256" key="10">
    <source>
        <dbReference type="ARBA" id="ARBA00023054"/>
    </source>
</evidence>
<evidence type="ECO:0000256" key="2">
    <source>
        <dbReference type="ARBA" id="ARBA00022448"/>
    </source>
</evidence>
<evidence type="ECO:0000256" key="5">
    <source>
        <dbReference type="ARBA" id="ARBA00022723"/>
    </source>
</evidence>
<keyword evidence="7" id="KW-0106">Calcium</keyword>
<keyword evidence="3" id="KW-0109">Calcium transport</keyword>
<dbReference type="EMBL" id="KL363232">
    <property type="protein sequence ID" value="KFD52100.1"/>
    <property type="molecule type" value="Genomic_DNA"/>
</dbReference>
<keyword evidence="20" id="KW-1185">Reference proteome</keyword>
<evidence type="ECO:0000256" key="9">
    <source>
        <dbReference type="ARBA" id="ARBA00022989"/>
    </source>
</evidence>
<keyword evidence="10 15" id="KW-0175">Coiled coil</keyword>
<keyword evidence="2" id="KW-0813">Transport</keyword>
<dbReference type="PROSITE" id="PS51758">
    <property type="entry name" value="LETM1_RBD"/>
    <property type="match status" value="1"/>
</dbReference>
<dbReference type="GO" id="GO:0043022">
    <property type="term" value="F:ribosome binding"/>
    <property type="evidence" value="ECO:0007669"/>
    <property type="project" value="InterPro"/>
</dbReference>
<sequence>MFQRLSIGCYLIPRRSRLLLCVASCPSLSSASLTRKHIASFSTLRCQRSRLDNLGWIGVWSPTHICNRFISQSSFLLDPRQGGKSKVEEMLKSLKEELEERDKLQKEYTQMQKNIEMQKKQSLWQKTVAECQHYYHGFKLLYFDLKVATRLIIRILKGETLMRKERRQLVRTTSDIFRLVPFLIFIVVPFMEFTLPFFLKFFPGMLPSTFQEKSKEQEKLNQTLKLRLEMAKFLQATLEEFSLHRKKVGSEVNPLADFSAFLKRIRQQEGYVSNEELLKYSKLFEDELTLDSLSHEQLKALCLIVGLKPMGTSNMLRFQLRLKLRELKADDRGIDSLTFSELQTACRARGMRALGLPASRLRSQLAQWLALSLNEQVPPSLLLLSSTLYLPEEVPFSNRLKTIISTLPSHIADEAKLKLADIDGARVDNKAKYDLIVSIEEALRKEHEEEERMREEQAKAAARVGEIISAAKDAEAAIQATAIPVEKDTLLDSAPVLADKAETLSEPIETEELREVEHLVETVQGHLNEAKEDLEELKEQVLEHKEDVEEVKAIVENRGESVQVSKAAGLLQNQVDRLIRRVDRLIKKVESKEATVEVPSVTGASSSESSAGKGEKKLVTLNEVLAPLKNLKTVPDEAKMHRVIQVLKALDEDHDGAIDLKLALKVIDLMLQESVQVSSDQVNHAIEILKKEGLLEEEEELAEQTTQSDMKPGVMEATRQKAPKEMRSVAQ</sequence>
<evidence type="ECO:0000313" key="19">
    <source>
        <dbReference type="EMBL" id="KFD52100.1"/>
    </source>
</evidence>
<evidence type="ECO:0000256" key="17">
    <source>
        <dbReference type="SAM" id="Phobius"/>
    </source>
</evidence>
<evidence type="ECO:0000256" key="15">
    <source>
        <dbReference type="SAM" id="Coils"/>
    </source>
</evidence>
<dbReference type="InterPro" id="IPR059005">
    <property type="entry name" value="LETM1_C"/>
</dbReference>
<proteinExistence type="predicted"/>
<feature type="transmembrane region" description="Helical" evidence="17">
    <location>
        <begin position="176"/>
        <end position="199"/>
    </location>
</feature>
<dbReference type="InterPro" id="IPR033122">
    <property type="entry name" value="LETM1-like_RBD"/>
</dbReference>